<sequence length="405" mass="47419">MNEIILSYINSVILYIDKIRLNEQILVASNISIPQIVDLGNNLYNVMLKIEPNHQQKIMSSLTKIYDKYNFKHDLINILNSIYPIDNIDIKIDQYFIEIQIVFNMTKYLSPRMSPIPQYSPPRMSPIQQYSPPRMSPKKNMSDIKITKEIIDQLSILNLDMDPVDRSIDQTKVNNYLNSIQDFKIKEITQLIIDNTTYINFNTLKNELIKQVNKLPNNINILFDTRDKVGSEHWLIVLIWPWIKNKVIKVINTFTDIDNDYPILIIDDAIYSGHYMMGVMDMISYEYKQFNNISWNAPFKNKFIGMVAYASKNGIEGINRNSKYMGADILIYTDNIIANISQLIPNYNNDYMHKNFGIENDNVPIYFDHKIAGKFSSFPNIYKHIVKELPSRYKIEELEQIILSL</sequence>
<reference evidence="1" key="1">
    <citation type="journal article" date="2019" name="MBio">
        <title>Virus Genomes from Deep Sea Sediments Expand the Ocean Megavirome and Support Independent Origins of Viral Gigantism.</title>
        <authorList>
            <person name="Backstrom D."/>
            <person name="Yutin N."/>
            <person name="Jorgensen S.L."/>
            <person name="Dharamshi J."/>
            <person name="Homa F."/>
            <person name="Zaremba-Niedwiedzka K."/>
            <person name="Spang A."/>
            <person name="Wolf Y.I."/>
            <person name="Koonin E.V."/>
            <person name="Ettema T.J."/>
        </authorList>
    </citation>
    <scope>NUCLEOTIDE SEQUENCE</scope>
</reference>
<accession>A0A481Z462</accession>
<proteinExistence type="predicted"/>
<name>A0A481Z462_9VIRU</name>
<gene>
    <name evidence="1" type="ORF">LCPAC102_00840</name>
</gene>
<organism evidence="1">
    <name type="scientific">Pithovirus LCPAC102</name>
    <dbReference type="NCBI Taxonomy" id="2506587"/>
    <lineage>
        <taxon>Viruses</taxon>
        <taxon>Pithoviruses</taxon>
    </lineage>
</organism>
<evidence type="ECO:0000313" key="1">
    <source>
        <dbReference type="EMBL" id="QBK90171.1"/>
    </source>
</evidence>
<dbReference type="EMBL" id="MK500467">
    <property type="protein sequence ID" value="QBK90171.1"/>
    <property type="molecule type" value="Genomic_DNA"/>
</dbReference>
<protein>
    <submittedName>
        <fullName evidence="1">Uncharacterized protein</fullName>
    </submittedName>
</protein>